<evidence type="ECO:0000259" key="3">
    <source>
        <dbReference type="Pfam" id="PF08338"/>
    </source>
</evidence>
<organism evidence="4 5">
    <name type="scientific">Georgenia satyanarayanai</name>
    <dbReference type="NCBI Taxonomy" id="860221"/>
    <lineage>
        <taxon>Bacteria</taxon>
        <taxon>Bacillati</taxon>
        <taxon>Actinomycetota</taxon>
        <taxon>Actinomycetes</taxon>
        <taxon>Micrococcales</taxon>
        <taxon>Bogoriellaceae</taxon>
        <taxon>Georgenia</taxon>
    </lineage>
</organism>
<dbReference type="OrthoDB" id="9801773at2"/>
<dbReference type="InterPro" id="IPR010099">
    <property type="entry name" value="SDR39U1"/>
</dbReference>
<evidence type="ECO:0000313" key="5">
    <source>
        <dbReference type="Proteomes" id="UP000250222"/>
    </source>
</evidence>
<gene>
    <name evidence="4" type="ORF">SAMN05216184_10323</name>
</gene>
<dbReference type="NCBIfam" id="TIGR01777">
    <property type="entry name" value="yfcH"/>
    <property type="match status" value="1"/>
</dbReference>
<dbReference type="InterPro" id="IPR013549">
    <property type="entry name" value="DUF1731"/>
</dbReference>
<reference evidence="4 5" key="1">
    <citation type="submission" date="2016-10" db="EMBL/GenBank/DDBJ databases">
        <authorList>
            <person name="Cai Z."/>
        </authorList>
    </citation>
    <scope>NUCLEOTIDE SEQUENCE [LARGE SCALE GENOMIC DNA]</scope>
    <source>
        <strain evidence="4 5">CGMCC 1.10826</strain>
    </source>
</reference>
<evidence type="ECO:0008006" key="6">
    <source>
        <dbReference type="Google" id="ProtNLM"/>
    </source>
</evidence>
<dbReference type="InterPro" id="IPR001509">
    <property type="entry name" value="Epimerase_deHydtase"/>
</dbReference>
<comment type="similarity">
    <text evidence="1">Belongs to the NAD(P)-dependent epimerase/dehydratase family. SDR39U1 subfamily.</text>
</comment>
<evidence type="ECO:0000313" key="4">
    <source>
        <dbReference type="EMBL" id="SSA39834.1"/>
    </source>
</evidence>
<dbReference type="Pfam" id="PF08338">
    <property type="entry name" value="DUF1731"/>
    <property type="match status" value="1"/>
</dbReference>
<sequence>MRILVSGASGLIGSALQEELRADGHEVRTLVRREPGGVSEYEWHPEEGRLPAEAVEWADGVVTLSGAPLGRLPWTRAYRREIYESRVTATRTVARAIAASADPPRVWVSGSATGFYGDRPGTVLTEESGPGDGFLAGVVLRWEAATARADDVTRVVHIRTGLVMADGGALAPLQLATRLGAGAAIGTGRQQWPWISLADEARAIVHLLAHSELSGPVNLTGPTAATSAEITRALAREMHRPHLFRLPARLLRLVLGEPADEMLLPDQRILPVRLQADGFTFRHTTAEEAVAAAVR</sequence>
<feature type="domain" description="DUF1731" evidence="3">
    <location>
        <begin position="247"/>
        <end position="292"/>
    </location>
</feature>
<dbReference type="Pfam" id="PF01370">
    <property type="entry name" value="Epimerase"/>
    <property type="match status" value="1"/>
</dbReference>
<protein>
    <recommendedName>
        <fullName evidence="6">TIGR01777 family protein</fullName>
    </recommendedName>
</protein>
<feature type="domain" description="NAD-dependent epimerase/dehydratase" evidence="2">
    <location>
        <begin position="3"/>
        <end position="212"/>
    </location>
</feature>
<keyword evidence="5" id="KW-1185">Reference proteome</keyword>
<accession>A0A2Y9A5U1</accession>
<dbReference type="AlphaFoldDB" id="A0A2Y9A5U1"/>
<dbReference type="EMBL" id="UETB01000003">
    <property type="protein sequence ID" value="SSA39834.1"/>
    <property type="molecule type" value="Genomic_DNA"/>
</dbReference>
<dbReference type="Proteomes" id="UP000250222">
    <property type="component" value="Unassembled WGS sequence"/>
</dbReference>
<dbReference type="SUPFAM" id="SSF51735">
    <property type="entry name" value="NAD(P)-binding Rossmann-fold domains"/>
    <property type="match status" value="1"/>
</dbReference>
<dbReference type="PANTHER" id="PTHR11092">
    <property type="entry name" value="SUGAR NUCLEOTIDE EPIMERASE RELATED"/>
    <property type="match status" value="1"/>
</dbReference>
<evidence type="ECO:0000259" key="2">
    <source>
        <dbReference type="Pfam" id="PF01370"/>
    </source>
</evidence>
<evidence type="ECO:0000256" key="1">
    <source>
        <dbReference type="ARBA" id="ARBA00009353"/>
    </source>
</evidence>
<dbReference type="InterPro" id="IPR036291">
    <property type="entry name" value="NAD(P)-bd_dom_sf"/>
</dbReference>
<dbReference type="Gene3D" id="3.40.50.720">
    <property type="entry name" value="NAD(P)-binding Rossmann-like Domain"/>
    <property type="match status" value="1"/>
</dbReference>
<proteinExistence type="inferred from homology"/>
<dbReference type="PANTHER" id="PTHR11092:SF0">
    <property type="entry name" value="EPIMERASE FAMILY PROTEIN SDR39U1"/>
    <property type="match status" value="1"/>
</dbReference>
<dbReference type="RefSeq" id="WP_110851706.1">
    <property type="nucleotide sequence ID" value="NZ_QKLZ01000003.1"/>
</dbReference>
<name>A0A2Y9A5U1_9MICO</name>